<dbReference type="EMBL" id="JANBUP010001030">
    <property type="protein sequence ID" value="KAJ2808989.1"/>
    <property type="molecule type" value="Genomic_DNA"/>
</dbReference>
<gene>
    <name evidence="1" type="ORF">H4S07_003291</name>
</gene>
<evidence type="ECO:0000313" key="2">
    <source>
        <dbReference type="Proteomes" id="UP001140096"/>
    </source>
</evidence>
<reference evidence="1" key="1">
    <citation type="submission" date="2022-07" db="EMBL/GenBank/DDBJ databases">
        <title>Phylogenomic reconstructions and comparative analyses of Kickxellomycotina fungi.</title>
        <authorList>
            <person name="Reynolds N.K."/>
            <person name="Stajich J.E."/>
            <person name="Barry K."/>
            <person name="Grigoriev I.V."/>
            <person name="Crous P."/>
            <person name="Smith M.E."/>
        </authorList>
    </citation>
    <scope>NUCLEOTIDE SEQUENCE</scope>
    <source>
        <strain evidence="1">CBS 102833</strain>
    </source>
</reference>
<protein>
    <submittedName>
        <fullName evidence="1">Uncharacterized protein</fullName>
    </submittedName>
</protein>
<name>A0ACC1LJ65_9FUNG</name>
<sequence length="84" mass="9290">LIKNIPRPFPAVSLSKLWEQDRVMSQNEDMRLTGLANASLTRQLMHNIMFGNMLGAGDSSDDDDDEDDDSSDDDDDSDSNISAL</sequence>
<evidence type="ECO:0000313" key="1">
    <source>
        <dbReference type="EMBL" id="KAJ2808989.1"/>
    </source>
</evidence>
<feature type="non-terminal residue" evidence="1">
    <location>
        <position position="1"/>
    </location>
</feature>
<comment type="caution">
    <text evidence="1">The sequence shown here is derived from an EMBL/GenBank/DDBJ whole genome shotgun (WGS) entry which is preliminary data.</text>
</comment>
<keyword evidence="2" id="KW-1185">Reference proteome</keyword>
<dbReference type="Proteomes" id="UP001140096">
    <property type="component" value="Unassembled WGS sequence"/>
</dbReference>
<accession>A0ACC1LJ65</accession>
<organism evidence="1 2">
    <name type="scientific">Coemansia furcata</name>
    <dbReference type="NCBI Taxonomy" id="417177"/>
    <lineage>
        <taxon>Eukaryota</taxon>
        <taxon>Fungi</taxon>
        <taxon>Fungi incertae sedis</taxon>
        <taxon>Zoopagomycota</taxon>
        <taxon>Kickxellomycotina</taxon>
        <taxon>Kickxellomycetes</taxon>
        <taxon>Kickxellales</taxon>
        <taxon>Kickxellaceae</taxon>
        <taxon>Coemansia</taxon>
    </lineage>
</organism>
<proteinExistence type="predicted"/>